<keyword evidence="9" id="KW-1185">Reference proteome</keyword>
<dbReference type="SUPFAM" id="SSF53807">
    <property type="entry name" value="Helical backbone' metal receptor"/>
    <property type="match status" value="1"/>
</dbReference>
<keyword evidence="5" id="KW-0864">Zinc transport</keyword>
<accession>A0ABQ3D4U1</accession>
<evidence type="ECO:0000313" key="9">
    <source>
        <dbReference type="Proteomes" id="UP000634455"/>
    </source>
</evidence>
<dbReference type="Pfam" id="PF01297">
    <property type="entry name" value="ZnuA"/>
    <property type="match status" value="1"/>
</dbReference>
<evidence type="ECO:0000256" key="2">
    <source>
        <dbReference type="ARBA" id="ARBA00015915"/>
    </source>
</evidence>
<dbReference type="Proteomes" id="UP000634455">
    <property type="component" value="Unassembled WGS sequence"/>
</dbReference>
<evidence type="ECO:0000256" key="5">
    <source>
        <dbReference type="ARBA" id="ARBA00022906"/>
    </source>
</evidence>
<dbReference type="EMBL" id="BMZF01000006">
    <property type="protein sequence ID" value="GHA55995.1"/>
    <property type="molecule type" value="Genomic_DNA"/>
</dbReference>
<evidence type="ECO:0000313" key="8">
    <source>
        <dbReference type="EMBL" id="GHA55995.1"/>
    </source>
</evidence>
<dbReference type="PANTHER" id="PTHR42953:SF3">
    <property type="entry name" value="HIGH-AFFINITY ZINC UPTAKE SYSTEM PROTEIN ZNUA"/>
    <property type="match status" value="1"/>
</dbReference>
<feature type="region of interest" description="Disordered" evidence="6">
    <location>
        <begin position="124"/>
        <end position="150"/>
    </location>
</feature>
<dbReference type="PANTHER" id="PTHR42953">
    <property type="entry name" value="HIGH-AFFINITY ZINC UPTAKE SYSTEM PROTEIN ZNUA-RELATED"/>
    <property type="match status" value="1"/>
</dbReference>
<feature type="compositionally biased region" description="Basic and acidic residues" evidence="6">
    <location>
        <begin position="124"/>
        <end position="148"/>
    </location>
</feature>
<evidence type="ECO:0000256" key="6">
    <source>
        <dbReference type="SAM" id="MobiDB-lite"/>
    </source>
</evidence>
<protein>
    <recommendedName>
        <fullName evidence="2">High-affinity zinc uptake system protein ZnuA</fullName>
    </recommendedName>
</protein>
<dbReference type="InterPro" id="IPR006127">
    <property type="entry name" value="ZnuA-like"/>
</dbReference>
<reference evidence="9" key="1">
    <citation type="journal article" date="2019" name="Int. J. Syst. Evol. Microbiol.">
        <title>The Global Catalogue of Microorganisms (GCM) 10K type strain sequencing project: providing services to taxonomists for standard genome sequencing and annotation.</title>
        <authorList>
            <consortium name="The Broad Institute Genomics Platform"/>
            <consortium name="The Broad Institute Genome Sequencing Center for Infectious Disease"/>
            <person name="Wu L."/>
            <person name="Ma J."/>
        </authorList>
    </citation>
    <scope>NUCLEOTIDE SEQUENCE [LARGE SCALE GENOMIC DNA]</scope>
    <source>
        <strain evidence="9">KCTC 32465</strain>
    </source>
</reference>
<evidence type="ECO:0000256" key="4">
    <source>
        <dbReference type="ARBA" id="ARBA00022729"/>
    </source>
</evidence>
<comment type="caution">
    <text evidence="8">The sequence shown here is derived from an EMBL/GenBank/DDBJ whole genome shotgun (WGS) entry which is preliminary data.</text>
</comment>
<keyword evidence="5" id="KW-0406">Ion transport</keyword>
<keyword evidence="5" id="KW-0862">Zinc</keyword>
<feature type="chain" id="PRO_5045904735" description="High-affinity zinc uptake system protein ZnuA" evidence="7">
    <location>
        <begin position="22"/>
        <end position="317"/>
    </location>
</feature>
<keyword evidence="3" id="KW-0813">Transport</keyword>
<name>A0ABQ3D4U1_9RHOB</name>
<proteinExistence type="inferred from homology"/>
<keyword evidence="4 7" id="KW-0732">Signal</keyword>
<evidence type="ECO:0000256" key="1">
    <source>
        <dbReference type="ARBA" id="ARBA00011028"/>
    </source>
</evidence>
<feature type="signal peptide" evidence="7">
    <location>
        <begin position="1"/>
        <end position="21"/>
    </location>
</feature>
<evidence type="ECO:0000256" key="7">
    <source>
        <dbReference type="SAM" id="SignalP"/>
    </source>
</evidence>
<dbReference type="Gene3D" id="3.40.50.1980">
    <property type="entry name" value="Nitrogenase molybdenum iron protein domain"/>
    <property type="match status" value="2"/>
</dbReference>
<dbReference type="RefSeq" id="WP_189640790.1">
    <property type="nucleotide sequence ID" value="NZ_BMZF01000006.1"/>
</dbReference>
<evidence type="ECO:0000256" key="3">
    <source>
        <dbReference type="ARBA" id="ARBA00022448"/>
    </source>
</evidence>
<comment type="similarity">
    <text evidence="1">Belongs to the bacterial solute-binding protein 9 family.</text>
</comment>
<sequence length="317" mass="34494">MKNTIFGALILASSHIGFANAEPLKVIADIAPVHSLVAKVMDGVGTPTVILEPGASPHHSNLRPSKASAIQTADAVFYIGDELTPWLIKPLSKLNNGAVKVSLLNDALSARLASRDIAMFEEEHHEHEDDHGDDHHDDHEDGHHHGPIDPHAWLSPFNAQQWVTVIGDTLIKLDPENASTYSKNVADAVADLENMKTEFASKISIVSSMKFLAYHDAFQYLEKEFDLSVVGAISESDASRPSAKRLIELQKSVASLGVDCILTEPQFSENLVLNVSGGKRLNYATIDPLGSNLTLGPNMYNEMFHEFGEEIANCAAE</sequence>
<dbReference type="InterPro" id="IPR050492">
    <property type="entry name" value="Bact_metal-bind_prot9"/>
</dbReference>
<gene>
    <name evidence="8" type="primary">znuA2</name>
    <name evidence="8" type="ORF">GCM10008927_22140</name>
</gene>
<organism evidence="8 9">
    <name type="scientific">Paramylibacter ulvae</name>
    <dbReference type="NCBI Taxonomy" id="1651968"/>
    <lineage>
        <taxon>Bacteria</taxon>
        <taxon>Pseudomonadati</taxon>
        <taxon>Pseudomonadota</taxon>
        <taxon>Alphaproteobacteria</taxon>
        <taxon>Rhodobacterales</taxon>
        <taxon>Paracoccaceae</taxon>
        <taxon>Paramylibacter</taxon>
    </lineage>
</organism>